<feature type="region of interest" description="Disordered" evidence="1">
    <location>
        <begin position="123"/>
        <end position="210"/>
    </location>
</feature>
<gene>
    <name evidence="2" type="ORF">ABVK25_009704</name>
</gene>
<feature type="region of interest" description="Disordered" evidence="1">
    <location>
        <begin position="65"/>
        <end position="111"/>
    </location>
</feature>
<dbReference type="Proteomes" id="UP001590951">
    <property type="component" value="Unassembled WGS sequence"/>
</dbReference>
<accession>A0ABR4AWC3</accession>
<dbReference type="EMBL" id="JBHFEH010000054">
    <property type="protein sequence ID" value="KAL2049977.1"/>
    <property type="molecule type" value="Genomic_DNA"/>
</dbReference>
<name>A0ABR4AWC3_9LECA</name>
<feature type="compositionally biased region" description="Basic and acidic residues" evidence="1">
    <location>
        <begin position="123"/>
        <end position="155"/>
    </location>
</feature>
<reference evidence="2 3" key="1">
    <citation type="submission" date="2024-09" db="EMBL/GenBank/DDBJ databases">
        <title>Rethinking Asexuality: The Enigmatic Case of Functional Sexual Genes in Lepraria (Stereocaulaceae).</title>
        <authorList>
            <person name="Doellman M."/>
            <person name="Sun Y."/>
            <person name="Barcenas-Pena A."/>
            <person name="Lumbsch H.T."/>
            <person name="Grewe F."/>
        </authorList>
    </citation>
    <scope>NUCLEOTIDE SEQUENCE [LARGE SCALE GENOMIC DNA]</scope>
    <source>
        <strain evidence="2 3">Grewe 0041</strain>
    </source>
</reference>
<evidence type="ECO:0000313" key="2">
    <source>
        <dbReference type="EMBL" id="KAL2049977.1"/>
    </source>
</evidence>
<protein>
    <submittedName>
        <fullName evidence="2">Uncharacterized protein</fullName>
    </submittedName>
</protein>
<comment type="caution">
    <text evidence="2">The sequence shown here is derived from an EMBL/GenBank/DDBJ whole genome shotgun (WGS) entry which is preliminary data.</text>
</comment>
<keyword evidence="3" id="KW-1185">Reference proteome</keyword>
<sequence length="210" mass="23018">MLSMCHQCAAEFIGSLVSTKTVWISAPNLFRSGARRFYNASSIPRKLSTATHAIDVSQPSYSIALHNASTPSNDPIAERRRSRQQPQELSRKASLPARIQNGREEVGDQPVRFGGAYAIEHSASLKEHGKPQAKRPDNNSLDKDWWEKNNGEPKKHGSQGSPKTADSGGQTLAADHAPAKTKLQIHQTPRPTPTEPPNWAPFPGKSKNMP</sequence>
<evidence type="ECO:0000256" key="1">
    <source>
        <dbReference type="SAM" id="MobiDB-lite"/>
    </source>
</evidence>
<feature type="compositionally biased region" description="Pro residues" evidence="1">
    <location>
        <begin position="190"/>
        <end position="200"/>
    </location>
</feature>
<proteinExistence type="predicted"/>
<evidence type="ECO:0000313" key="3">
    <source>
        <dbReference type="Proteomes" id="UP001590951"/>
    </source>
</evidence>
<organism evidence="2 3">
    <name type="scientific">Lepraria finkii</name>
    <dbReference type="NCBI Taxonomy" id="1340010"/>
    <lineage>
        <taxon>Eukaryota</taxon>
        <taxon>Fungi</taxon>
        <taxon>Dikarya</taxon>
        <taxon>Ascomycota</taxon>
        <taxon>Pezizomycotina</taxon>
        <taxon>Lecanoromycetes</taxon>
        <taxon>OSLEUM clade</taxon>
        <taxon>Lecanoromycetidae</taxon>
        <taxon>Lecanorales</taxon>
        <taxon>Lecanorineae</taxon>
        <taxon>Stereocaulaceae</taxon>
        <taxon>Lepraria</taxon>
    </lineage>
</organism>
<feature type="compositionally biased region" description="Polar residues" evidence="1">
    <location>
        <begin position="158"/>
        <end position="170"/>
    </location>
</feature>